<evidence type="ECO:0000256" key="1">
    <source>
        <dbReference type="ARBA" id="ARBA00004370"/>
    </source>
</evidence>
<dbReference type="GO" id="GO:0008658">
    <property type="term" value="F:penicillin binding"/>
    <property type="evidence" value="ECO:0007669"/>
    <property type="project" value="InterPro"/>
</dbReference>
<sequence length="723" mass="80397">MAKIKVKFMNRTTSFSFGALLIYSGIGVLFLLIFWQFAYLMIGKSLDDEDLIAHGDDKFTRTAVNSAERGDITDREGNILASDMESYRVALIIDDDYPNYVYNVDATASVLNEVLDIDEDEVKEQVEKGREDERFQVELGREGRDISYNEKQALEEAQQDADSEVSGLYFVSETKRFYPNGNFASHLVGYAEQDEDSGELSGQMGLERAYDEVLTGAAGATGYTQDVWGYIVPNTQSQVKAPEDGADIQLTIDSNIQLYLEDSLDTMEEHFEPEELFAVVADAETGEILGSGQRPSFNPRTREGFGNSWLNMLYQYSFEPGSTFKVFSLAAAIDAGEYDPNAYFESGSYDVGGHTIYDWEPEGWGTITYNEGMQYSSNALMMILQDRVGDEKMLEYYKDFGFGASTESEFPGEVSGVIAWDEELQRKTTSFGQTSTVTPIQMIQGMTAILNDGQMKKPYVIESITDPNTDETLYEGGETVVREVISPEAAQKTQEEINTFVGGSMDRNPQYQLDDYEVAGKSGTAQVIDPDGGGYMDGPYEFLTSFIGYAPKEDPEVIIYYGIKLATKNKADTWDYGVMHGFNPLMERTLKYLEVGGEGGESKAEVIPVDDYRNMALDDESLPQQETIRRLVIGEGTEVEDHYPMNGTLLPFDTFFIKTDGEATMPDLRGLSKREAIIFGDFTGVTVNIEGEGYVEDQSVEAGAPLEEGSEIGITLEPKDPND</sequence>
<reference evidence="8" key="1">
    <citation type="submission" date="2017-08" db="EMBL/GenBank/DDBJ databases">
        <authorList>
            <person name="Varghese N."/>
            <person name="Submissions S."/>
        </authorList>
    </citation>
    <scope>NUCLEOTIDE SEQUENCE [LARGE SCALE GENOMIC DNA]</scope>
    <source>
        <strain evidence="8">DSM 23173</strain>
    </source>
</reference>
<dbReference type="GO" id="GO:0005886">
    <property type="term" value="C:plasma membrane"/>
    <property type="evidence" value="ECO:0007669"/>
    <property type="project" value="TreeGrafter"/>
</dbReference>
<comment type="similarity">
    <text evidence="2">Belongs to the transpeptidase family.</text>
</comment>
<feature type="domain" description="PASTA" evidence="6">
    <location>
        <begin position="661"/>
        <end position="718"/>
    </location>
</feature>
<dbReference type="SMART" id="SM00740">
    <property type="entry name" value="PASTA"/>
    <property type="match status" value="1"/>
</dbReference>
<dbReference type="InterPro" id="IPR050515">
    <property type="entry name" value="Beta-lactam/transpept"/>
</dbReference>
<dbReference type="Pfam" id="PF00905">
    <property type="entry name" value="Transpeptidase"/>
    <property type="match status" value="1"/>
</dbReference>
<evidence type="ECO:0000256" key="3">
    <source>
        <dbReference type="ARBA" id="ARBA00023136"/>
    </source>
</evidence>
<organism evidence="7 8">
    <name type="scientific">Salinicoccus kekensis</name>
    <dbReference type="NCBI Taxonomy" id="714307"/>
    <lineage>
        <taxon>Bacteria</taxon>
        <taxon>Bacillati</taxon>
        <taxon>Bacillota</taxon>
        <taxon>Bacilli</taxon>
        <taxon>Bacillales</taxon>
        <taxon>Staphylococcaceae</taxon>
        <taxon>Salinicoccus</taxon>
    </lineage>
</organism>
<accession>A0A285U976</accession>
<dbReference type="Gene3D" id="3.30.70.2110">
    <property type="match status" value="1"/>
</dbReference>
<dbReference type="CDD" id="cd06575">
    <property type="entry name" value="PASTA_Pbp2x-like_2"/>
    <property type="match status" value="1"/>
</dbReference>
<dbReference type="InterPro" id="IPR012338">
    <property type="entry name" value="Beta-lactam/transpept-like"/>
</dbReference>
<dbReference type="AlphaFoldDB" id="A0A285U976"/>
<dbReference type="Pfam" id="PF03793">
    <property type="entry name" value="PASTA"/>
    <property type="match status" value="1"/>
</dbReference>
<feature type="transmembrane region" description="Helical" evidence="5">
    <location>
        <begin position="20"/>
        <end position="42"/>
    </location>
</feature>
<dbReference type="Gene3D" id="3.40.710.10">
    <property type="entry name" value="DD-peptidase/beta-lactamase superfamily"/>
    <property type="match status" value="1"/>
</dbReference>
<dbReference type="PANTHER" id="PTHR30627:SF26">
    <property type="entry name" value="PENICILLIN-BINDING PROTEIN 2B"/>
    <property type="match status" value="1"/>
</dbReference>
<evidence type="ECO:0000259" key="6">
    <source>
        <dbReference type="PROSITE" id="PS51178"/>
    </source>
</evidence>
<feature type="region of interest" description="Disordered" evidence="4">
    <location>
        <begin position="700"/>
        <end position="723"/>
    </location>
</feature>
<keyword evidence="5" id="KW-0812">Transmembrane</keyword>
<keyword evidence="3 5" id="KW-0472">Membrane</keyword>
<comment type="subcellular location">
    <subcellularLocation>
        <location evidence="1">Membrane</location>
    </subcellularLocation>
</comment>
<keyword evidence="8" id="KW-1185">Reference proteome</keyword>
<name>A0A285U976_9STAP</name>
<dbReference type="OrthoDB" id="9804124at2"/>
<dbReference type="PROSITE" id="PS51178">
    <property type="entry name" value="PASTA"/>
    <property type="match status" value="1"/>
</dbReference>
<dbReference type="Gene3D" id="2.20.70.70">
    <property type="match status" value="1"/>
</dbReference>
<dbReference type="InterPro" id="IPR005543">
    <property type="entry name" value="PASTA_dom"/>
</dbReference>
<dbReference type="EMBL" id="OBQF01000001">
    <property type="protein sequence ID" value="SOC37948.1"/>
    <property type="molecule type" value="Genomic_DNA"/>
</dbReference>
<keyword evidence="5" id="KW-1133">Transmembrane helix</keyword>
<dbReference type="Gene3D" id="3.90.1310.10">
    <property type="entry name" value="Penicillin-binding protein 2a (Domain 2)"/>
    <property type="match status" value="1"/>
</dbReference>
<proteinExistence type="inferred from homology"/>
<evidence type="ECO:0000256" key="2">
    <source>
        <dbReference type="ARBA" id="ARBA00007171"/>
    </source>
</evidence>
<dbReference type="Proteomes" id="UP000219412">
    <property type="component" value="Unassembled WGS sequence"/>
</dbReference>
<evidence type="ECO:0000313" key="7">
    <source>
        <dbReference type="EMBL" id="SOC37948.1"/>
    </source>
</evidence>
<dbReference type="InterPro" id="IPR001460">
    <property type="entry name" value="PCN-bd_Tpept"/>
</dbReference>
<dbReference type="Pfam" id="PF03717">
    <property type="entry name" value="PBP_dimer"/>
    <property type="match status" value="1"/>
</dbReference>
<dbReference type="SUPFAM" id="SSF54184">
    <property type="entry name" value="Penicillin-binding protein 2x (pbp-2x), c-terminal domain"/>
    <property type="match status" value="1"/>
</dbReference>
<dbReference type="PANTHER" id="PTHR30627">
    <property type="entry name" value="PEPTIDOGLYCAN D,D-TRANSPEPTIDASE"/>
    <property type="match status" value="1"/>
</dbReference>
<dbReference type="SUPFAM" id="SSF56519">
    <property type="entry name" value="Penicillin binding protein dimerisation domain"/>
    <property type="match status" value="1"/>
</dbReference>
<gene>
    <name evidence="7" type="ORF">SAMN05878391_0170</name>
</gene>
<dbReference type="GO" id="GO:0071555">
    <property type="term" value="P:cell wall organization"/>
    <property type="evidence" value="ECO:0007669"/>
    <property type="project" value="TreeGrafter"/>
</dbReference>
<evidence type="ECO:0000313" key="8">
    <source>
        <dbReference type="Proteomes" id="UP000219412"/>
    </source>
</evidence>
<evidence type="ECO:0000256" key="5">
    <source>
        <dbReference type="SAM" id="Phobius"/>
    </source>
</evidence>
<dbReference type="InterPro" id="IPR005311">
    <property type="entry name" value="PBP_dimer"/>
</dbReference>
<dbReference type="InterPro" id="IPR036138">
    <property type="entry name" value="PBP_dimer_sf"/>
</dbReference>
<evidence type="ECO:0000256" key="4">
    <source>
        <dbReference type="SAM" id="MobiDB-lite"/>
    </source>
</evidence>
<protein>
    <submittedName>
        <fullName evidence="7">Penicillin-binding protein 1</fullName>
    </submittedName>
</protein>
<dbReference type="SUPFAM" id="SSF56601">
    <property type="entry name" value="beta-lactamase/transpeptidase-like"/>
    <property type="match status" value="1"/>
</dbReference>